<evidence type="ECO:0000313" key="3">
    <source>
        <dbReference type="Proteomes" id="UP000316270"/>
    </source>
</evidence>
<protein>
    <submittedName>
        <fullName evidence="2">Uncharacterized protein</fullName>
    </submittedName>
</protein>
<organism evidence="2 3">
    <name type="scientific">Venturia effusa</name>
    <dbReference type="NCBI Taxonomy" id="50376"/>
    <lineage>
        <taxon>Eukaryota</taxon>
        <taxon>Fungi</taxon>
        <taxon>Dikarya</taxon>
        <taxon>Ascomycota</taxon>
        <taxon>Pezizomycotina</taxon>
        <taxon>Dothideomycetes</taxon>
        <taxon>Pleosporomycetidae</taxon>
        <taxon>Venturiales</taxon>
        <taxon>Venturiaceae</taxon>
        <taxon>Venturia</taxon>
    </lineage>
</organism>
<dbReference type="OrthoDB" id="10386561at2759"/>
<dbReference type="Proteomes" id="UP000316270">
    <property type="component" value="Chromosome 4"/>
</dbReference>
<gene>
    <name evidence="2" type="ORF">FKW77_001013</name>
</gene>
<feature type="region of interest" description="Disordered" evidence="1">
    <location>
        <begin position="1"/>
        <end position="28"/>
    </location>
</feature>
<name>A0A517L2N5_9PEZI</name>
<keyword evidence="3" id="KW-1185">Reference proteome</keyword>
<reference evidence="2 3" key="1">
    <citation type="submission" date="2019-07" db="EMBL/GenBank/DDBJ databases">
        <title>Finished genome of Venturia effusa.</title>
        <authorList>
            <person name="Young C.A."/>
            <person name="Cox M.P."/>
            <person name="Ganley A.R.D."/>
            <person name="David W.J."/>
        </authorList>
    </citation>
    <scope>NUCLEOTIDE SEQUENCE [LARGE SCALE GENOMIC DNA]</scope>
    <source>
        <strain evidence="3">albino</strain>
    </source>
</reference>
<accession>A0A517L2N5</accession>
<proteinExistence type="predicted"/>
<evidence type="ECO:0000256" key="1">
    <source>
        <dbReference type="SAM" id="MobiDB-lite"/>
    </source>
</evidence>
<feature type="region of interest" description="Disordered" evidence="1">
    <location>
        <begin position="46"/>
        <end position="90"/>
    </location>
</feature>
<sequence>MSSPSAKRARMSLSKSDGMATTDAGHNPNIMELILQDEKLQFEFPRPPRSTIKASTHSKHDESPDSDVEPFFLDGDGDGSATWQEGKNFG</sequence>
<evidence type="ECO:0000313" key="2">
    <source>
        <dbReference type="EMBL" id="QDS69904.1"/>
    </source>
</evidence>
<feature type="compositionally biased region" description="Polar residues" evidence="1">
    <location>
        <begin position="81"/>
        <end position="90"/>
    </location>
</feature>
<dbReference type="AlphaFoldDB" id="A0A517L2N5"/>
<dbReference type="EMBL" id="CP042188">
    <property type="protein sequence ID" value="QDS69904.1"/>
    <property type="molecule type" value="Genomic_DNA"/>
</dbReference>